<reference evidence="1 2" key="1">
    <citation type="journal article" date="2015" name="Nature">
        <title>rRNA introns, odd ribosomes, and small enigmatic genomes across a large radiation of phyla.</title>
        <authorList>
            <person name="Brown C.T."/>
            <person name="Hug L.A."/>
            <person name="Thomas B.C."/>
            <person name="Sharon I."/>
            <person name="Castelle C.J."/>
            <person name="Singh A."/>
            <person name="Wilkins M.J."/>
            <person name="Williams K.H."/>
            <person name="Banfield J.F."/>
        </authorList>
    </citation>
    <scope>NUCLEOTIDE SEQUENCE [LARGE SCALE GENOMIC DNA]</scope>
</reference>
<evidence type="ECO:0000313" key="2">
    <source>
        <dbReference type="Proteomes" id="UP000034774"/>
    </source>
</evidence>
<gene>
    <name evidence="1" type="ORF">UT17_C0005G0007</name>
</gene>
<organism evidence="1 2">
    <name type="scientific">Candidatus Woesebacteria bacterium GW2011_GWB1_39_10</name>
    <dbReference type="NCBI Taxonomy" id="1618572"/>
    <lineage>
        <taxon>Bacteria</taxon>
        <taxon>Candidatus Woeseibacteriota</taxon>
    </lineage>
</organism>
<comment type="caution">
    <text evidence="1">The sequence shown here is derived from an EMBL/GenBank/DDBJ whole genome shotgun (WGS) entry which is preliminary data.</text>
</comment>
<protein>
    <submittedName>
        <fullName evidence="1">Uncharacterized protein</fullName>
    </submittedName>
</protein>
<proteinExistence type="predicted"/>
<dbReference type="AlphaFoldDB" id="A0A0G0LKL6"/>
<dbReference type="EMBL" id="LBVU01000005">
    <property type="protein sequence ID" value="KKQ91572.1"/>
    <property type="molecule type" value="Genomic_DNA"/>
</dbReference>
<dbReference type="Proteomes" id="UP000034774">
    <property type="component" value="Unassembled WGS sequence"/>
</dbReference>
<dbReference type="STRING" id="1618572.UT17_C0005G0007"/>
<evidence type="ECO:0000313" key="1">
    <source>
        <dbReference type="EMBL" id="KKQ91572.1"/>
    </source>
</evidence>
<name>A0A0G0LKL6_9BACT</name>
<accession>A0A0G0LKL6</accession>
<sequence length="105" mass="12047">MSILPMYTSQMYDWLESYQKSKKEYCFEADGTTLLGEKDPRLTVKVTLAGVKNLLKAPVATLTIRGGKKRPKIGVVILNQKYAGDFKRFENVLQTTIRMFNEFFS</sequence>